<feature type="compositionally biased region" description="Basic and acidic residues" evidence="1">
    <location>
        <begin position="402"/>
        <end position="415"/>
    </location>
</feature>
<gene>
    <name evidence="2" type="ORF">RUM44_002218</name>
</gene>
<sequence>MITETYAFLPREAVTKFLLNCYECQRRPNSPAIRKILAVKAKNLKILPQLLEKTFNVVQEKPKRETDMSETTESSNCEQNSPENLCKRDSKGKDKRFGRLGTIPLVSRYEEDDEPGGLGSIPDRDLVHTSTPMRKENNDPREKNLEMEKTALGPGDTSSDSELSNVRKPNAIFNFSGKNRTGRFDGSTGSDTSDSSYENVLSKRKNFRKLNDVERTRRGIFENNRINEISRKEAVVFPICYPLPKLDGKKKFVMADKEAFEEYFDEPEVKRHKTKKKTETKTTWQKTGGGTKASEEMKIGDETELSWAVGGWFHWGNFQSRLKPSAIPLTELRVSSLPNGRTSEVQSFVSASSRNLILWEGEKGDMWVDEEMLKGRKRGCKVASYKGRREVKGRKPAAAVGPEERKRENGKKGKDFSPPSIRMIRERKGFSEEDTLPMPRKPRDILGLSTRTSPPPSPNWPPNPASLSKGPKTTLRPKRGLADGLWGREVWGPLGRVRKVPSKLKFRIVWRELERKEAFFLNVSEELPVDGHKEFTEGSHMGGGTLCRFNGYLTLRSSFPVPHVSKGRTAVLKLN</sequence>
<feature type="compositionally biased region" description="Low complexity" evidence="1">
    <location>
        <begin position="185"/>
        <end position="196"/>
    </location>
</feature>
<organism evidence="2 3">
    <name type="scientific">Polyplax serrata</name>
    <name type="common">Common mouse louse</name>
    <dbReference type="NCBI Taxonomy" id="468196"/>
    <lineage>
        <taxon>Eukaryota</taxon>
        <taxon>Metazoa</taxon>
        <taxon>Ecdysozoa</taxon>
        <taxon>Arthropoda</taxon>
        <taxon>Hexapoda</taxon>
        <taxon>Insecta</taxon>
        <taxon>Pterygota</taxon>
        <taxon>Neoptera</taxon>
        <taxon>Paraneoptera</taxon>
        <taxon>Psocodea</taxon>
        <taxon>Troctomorpha</taxon>
        <taxon>Phthiraptera</taxon>
        <taxon>Anoplura</taxon>
        <taxon>Polyplacidae</taxon>
        <taxon>Polyplax</taxon>
    </lineage>
</organism>
<feature type="region of interest" description="Disordered" evidence="1">
    <location>
        <begin position="61"/>
        <end position="93"/>
    </location>
</feature>
<evidence type="ECO:0000256" key="1">
    <source>
        <dbReference type="SAM" id="MobiDB-lite"/>
    </source>
</evidence>
<feature type="region of interest" description="Disordered" evidence="1">
    <location>
        <begin position="274"/>
        <end position="296"/>
    </location>
</feature>
<dbReference type="Proteomes" id="UP001359485">
    <property type="component" value="Unassembled WGS sequence"/>
</dbReference>
<protein>
    <submittedName>
        <fullName evidence="2">Uncharacterized protein</fullName>
    </submittedName>
</protein>
<proteinExistence type="predicted"/>
<feature type="region of interest" description="Disordered" evidence="1">
    <location>
        <begin position="178"/>
        <end position="197"/>
    </location>
</feature>
<feature type="region of interest" description="Disordered" evidence="1">
    <location>
        <begin position="386"/>
        <end position="479"/>
    </location>
</feature>
<reference evidence="2 3" key="1">
    <citation type="submission" date="2023-09" db="EMBL/GenBank/DDBJ databases">
        <title>Genomes of two closely related lineages of the louse Polyplax serrata with different host specificities.</title>
        <authorList>
            <person name="Martinu J."/>
            <person name="Tarabai H."/>
            <person name="Stefka J."/>
            <person name="Hypsa V."/>
        </authorList>
    </citation>
    <scope>NUCLEOTIDE SEQUENCE [LARGE SCALE GENOMIC DNA]</scope>
    <source>
        <strain evidence="2">98ZLc_SE</strain>
    </source>
</reference>
<keyword evidence="3" id="KW-1185">Reference proteome</keyword>
<evidence type="ECO:0000313" key="3">
    <source>
        <dbReference type="Proteomes" id="UP001359485"/>
    </source>
</evidence>
<accession>A0ABR1AMA0</accession>
<comment type="caution">
    <text evidence="2">The sequence shown here is derived from an EMBL/GenBank/DDBJ whole genome shotgun (WGS) entry which is preliminary data.</text>
</comment>
<feature type="compositionally biased region" description="Pro residues" evidence="1">
    <location>
        <begin position="453"/>
        <end position="464"/>
    </location>
</feature>
<feature type="compositionally biased region" description="Basic and acidic residues" evidence="1">
    <location>
        <begin position="122"/>
        <end position="145"/>
    </location>
</feature>
<dbReference type="EMBL" id="JAWJWF010000047">
    <property type="protein sequence ID" value="KAK6622407.1"/>
    <property type="molecule type" value="Genomic_DNA"/>
</dbReference>
<name>A0ABR1AMA0_POLSC</name>
<feature type="compositionally biased region" description="Polar residues" evidence="1">
    <location>
        <begin position="69"/>
        <end position="83"/>
    </location>
</feature>
<feature type="region of interest" description="Disordered" evidence="1">
    <location>
        <begin position="108"/>
        <end position="145"/>
    </location>
</feature>
<evidence type="ECO:0000313" key="2">
    <source>
        <dbReference type="EMBL" id="KAK6622407.1"/>
    </source>
</evidence>